<dbReference type="Pfam" id="PF16370">
    <property type="entry name" value="MetallophosC"/>
    <property type="match status" value="1"/>
</dbReference>
<sequence length="500" mass="54487">MRRRTFIKSLGLAGAWLGTPALAQGTDKPQDGATILKGKVHAGGTGIAGVAVTDGRTIAVTDRGGRYELAAHPDAEFVYISIPAGYAFPTEKGIARFYAPVAGKTGAVVNDFALEKLGVDDSKHQFVVWADTQMISKKDCEQLKAESVPDLKALVAGYGSSALFHGIGCGDLVWDKFDLFADYKEAIGMTGVPFFNVIGNHDMDISARGDDFSAATFKQQFGPTYYSFNRGAVHYVVLDDVFFIGTAKKYIGYITDTQLAWLEKDLALVKPGSTVVLSVHIPTNTGAARRTGKTDELGGSVSNRKQLYKLLAPFKTHIMSGHTHFNESWEEGNLMEHNHGTVCGAWWTGPICGDGTPGGYGVYEVDGSEIRWYYKSTGQPKEHQLRIYGRGASKEQPNEIVANVWNWDPAWKVEWWEDGQAKGAMQQRTGLDPWAVELYAGPQLPAKHKFVEPTIADHLFVATPAATAQRVTIKATDRFGNVFSQELALQAPGSGLQRTT</sequence>
<dbReference type="RefSeq" id="WP_345256586.1">
    <property type="nucleotide sequence ID" value="NZ_BAABGY010000008.1"/>
</dbReference>
<dbReference type="InterPro" id="IPR032285">
    <property type="entry name" value="Metallophos_N"/>
</dbReference>
<evidence type="ECO:0000259" key="3">
    <source>
        <dbReference type="Pfam" id="PF16370"/>
    </source>
</evidence>
<gene>
    <name evidence="5" type="ORF">GCM10023184_30240</name>
</gene>
<dbReference type="InterPro" id="IPR032288">
    <property type="entry name" value="Metallophos_C"/>
</dbReference>
<dbReference type="Pfam" id="PF16371">
    <property type="entry name" value="MetallophosN"/>
    <property type="match status" value="1"/>
</dbReference>
<dbReference type="PANTHER" id="PTHR43143:SF1">
    <property type="entry name" value="SERINE_THREONINE-PROTEIN PHOSPHATASE CPPED1"/>
    <property type="match status" value="1"/>
</dbReference>
<evidence type="ECO:0000259" key="2">
    <source>
        <dbReference type="Pfam" id="PF00149"/>
    </source>
</evidence>
<dbReference type="EMBL" id="BAABGY010000008">
    <property type="protein sequence ID" value="GAA4335456.1"/>
    <property type="molecule type" value="Genomic_DNA"/>
</dbReference>
<evidence type="ECO:0000313" key="6">
    <source>
        <dbReference type="Proteomes" id="UP001501725"/>
    </source>
</evidence>
<dbReference type="Gene3D" id="3.60.21.10">
    <property type="match status" value="1"/>
</dbReference>
<feature type="chain" id="PRO_5047477023" evidence="1">
    <location>
        <begin position="24"/>
        <end position="500"/>
    </location>
</feature>
<dbReference type="Proteomes" id="UP001501725">
    <property type="component" value="Unassembled WGS sequence"/>
</dbReference>
<dbReference type="InterPro" id="IPR004843">
    <property type="entry name" value="Calcineurin-like_PHP"/>
</dbReference>
<keyword evidence="1" id="KW-0732">Signal</keyword>
<organism evidence="5 6">
    <name type="scientific">Flaviaesturariibacter amylovorans</name>
    <dbReference type="NCBI Taxonomy" id="1084520"/>
    <lineage>
        <taxon>Bacteria</taxon>
        <taxon>Pseudomonadati</taxon>
        <taxon>Bacteroidota</taxon>
        <taxon>Chitinophagia</taxon>
        <taxon>Chitinophagales</taxon>
        <taxon>Chitinophagaceae</taxon>
        <taxon>Flaviaestuariibacter</taxon>
    </lineage>
</organism>
<feature type="domain" description="Calcineurin-like phosphoesterase N-terminal" evidence="4">
    <location>
        <begin position="38"/>
        <end position="114"/>
    </location>
</feature>
<protein>
    <submittedName>
        <fullName evidence="5">Calcineurin-like phosphoesterase family protein</fullName>
    </submittedName>
</protein>
<dbReference type="InterPro" id="IPR051918">
    <property type="entry name" value="STPP_CPPED1"/>
</dbReference>
<evidence type="ECO:0000259" key="4">
    <source>
        <dbReference type="Pfam" id="PF16371"/>
    </source>
</evidence>
<keyword evidence="6" id="KW-1185">Reference proteome</keyword>
<dbReference type="PANTHER" id="PTHR43143">
    <property type="entry name" value="METALLOPHOSPHOESTERASE, CALCINEURIN SUPERFAMILY"/>
    <property type="match status" value="1"/>
</dbReference>
<reference evidence="6" key="1">
    <citation type="journal article" date="2019" name="Int. J. Syst. Evol. Microbiol.">
        <title>The Global Catalogue of Microorganisms (GCM) 10K type strain sequencing project: providing services to taxonomists for standard genome sequencing and annotation.</title>
        <authorList>
            <consortium name="The Broad Institute Genomics Platform"/>
            <consortium name="The Broad Institute Genome Sequencing Center for Infectious Disease"/>
            <person name="Wu L."/>
            <person name="Ma J."/>
        </authorList>
    </citation>
    <scope>NUCLEOTIDE SEQUENCE [LARGE SCALE GENOMIC DNA]</scope>
    <source>
        <strain evidence="6">JCM 17919</strain>
    </source>
</reference>
<dbReference type="SUPFAM" id="SSF56300">
    <property type="entry name" value="Metallo-dependent phosphatases"/>
    <property type="match status" value="1"/>
</dbReference>
<comment type="caution">
    <text evidence="5">The sequence shown here is derived from an EMBL/GenBank/DDBJ whole genome shotgun (WGS) entry which is preliminary data.</text>
</comment>
<feature type="domain" description="Calcineurin-like phosphoesterase" evidence="2">
    <location>
        <begin position="169"/>
        <end position="324"/>
    </location>
</feature>
<dbReference type="InterPro" id="IPR029052">
    <property type="entry name" value="Metallo-depent_PP-like"/>
</dbReference>
<name>A0ABP8H7I0_9BACT</name>
<evidence type="ECO:0000313" key="5">
    <source>
        <dbReference type="EMBL" id="GAA4335456.1"/>
    </source>
</evidence>
<dbReference type="Pfam" id="PF00149">
    <property type="entry name" value="Metallophos"/>
    <property type="match status" value="1"/>
</dbReference>
<proteinExistence type="predicted"/>
<feature type="domain" description="Calcineurin-like phosphoesterase C-terminal" evidence="3">
    <location>
        <begin position="336"/>
        <end position="483"/>
    </location>
</feature>
<evidence type="ECO:0000256" key="1">
    <source>
        <dbReference type="SAM" id="SignalP"/>
    </source>
</evidence>
<feature type="signal peptide" evidence="1">
    <location>
        <begin position="1"/>
        <end position="23"/>
    </location>
</feature>
<accession>A0ABP8H7I0</accession>